<keyword evidence="2" id="KW-1185">Reference proteome</keyword>
<dbReference type="SUPFAM" id="SSF50494">
    <property type="entry name" value="Trypsin-like serine proteases"/>
    <property type="match status" value="1"/>
</dbReference>
<organism evidence="1 2">
    <name type="scientific">Pirellulimonas nuda</name>
    <dbReference type="NCBI Taxonomy" id="2528009"/>
    <lineage>
        <taxon>Bacteria</taxon>
        <taxon>Pseudomonadati</taxon>
        <taxon>Planctomycetota</taxon>
        <taxon>Planctomycetia</taxon>
        <taxon>Pirellulales</taxon>
        <taxon>Lacipirellulaceae</taxon>
        <taxon>Pirellulimonas</taxon>
    </lineage>
</organism>
<dbReference type="AlphaFoldDB" id="A0A518DB77"/>
<dbReference type="Gene3D" id="2.40.10.120">
    <property type="match status" value="1"/>
</dbReference>
<dbReference type="PRINTS" id="PR00834">
    <property type="entry name" value="PROTEASES2C"/>
</dbReference>
<dbReference type="InterPro" id="IPR001940">
    <property type="entry name" value="Peptidase_S1C"/>
</dbReference>
<reference evidence="1 2" key="1">
    <citation type="submission" date="2019-02" db="EMBL/GenBank/DDBJ databases">
        <title>Deep-cultivation of Planctomycetes and their phenomic and genomic characterization uncovers novel biology.</title>
        <authorList>
            <person name="Wiegand S."/>
            <person name="Jogler M."/>
            <person name="Boedeker C."/>
            <person name="Pinto D."/>
            <person name="Vollmers J."/>
            <person name="Rivas-Marin E."/>
            <person name="Kohn T."/>
            <person name="Peeters S.H."/>
            <person name="Heuer A."/>
            <person name="Rast P."/>
            <person name="Oberbeckmann S."/>
            <person name="Bunk B."/>
            <person name="Jeske O."/>
            <person name="Meyerdierks A."/>
            <person name="Storesund J.E."/>
            <person name="Kallscheuer N."/>
            <person name="Luecker S."/>
            <person name="Lage O.M."/>
            <person name="Pohl T."/>
            <person name="Merkel B.J."/>
            <person name="Hornburger P."/>
            <person name="Mueller R.-W."/>
            <person name="Bruemmer F."/>
            <person name="Labrenz M."/>
            <person name="Spormann A.M."/>
            <person name="Op den Camp H."/>
            <person name="Overmann J."/>
            <person name="Amann R."/>
            <person name="Jetten M.S.M."/>
            <person name="Mascher T."/>
            <person name="Medema M.H."/>
            <person name="Devos D.P."/>
            <person name="Kaster A.-K."/>
            <person name="Ovreas L."/>
            <person name="Rohde M."/>
            <person name="Galperin M.Y."/>
            <person name="Jogler C."/>
        </authorList>
    </citation>
    <scope>NUCLEOTIDE SEQUENCE [LARGE SCALE GENOMIC DNA]</scope>
    <source>
        <strain evidence="1 2">Pla175</strain>
    </source>
</reference>
<dbReference type="PANTHER" id="PTHR43019:SF23">
    <property type="entry name" value="PROTEASE DO-LIKE 5, CHLOROPLASTIC"/>
    <property type="match status" value="1"/>
</dbReference>
<dbReference type="InterPro" id="IPR009003">
    <property type="entry name" value="Peptidase_S1_PA"/>
</dbReference>
<proteinExistence type="predicted"/>
<dbReference type="OrthoDB" id="248175at2"/>
<dbReference type="KEGG" id="pnd:Pla175_21230"/>
<dbReference type="Pfam" id="PF13365">
    <property type="entry name" value="Trypsin_2"/>
    <property type="match status" value="1"/>
</dbReference>
<evidence type="ECO:0000313" key="1">
    <source>
        <dbReference type="EMBL" id="QDU88741.1"/>
    </source>
</evidence>
<dbReference type="EMBL" id="CP036291">
    <property type="protein sequence ID" value="QDU88741.1"/>
    <property type="molecule type" value="Genomic_DNA"/>
</dbReference>
<dbReference type="InterPro" id="IPR036034">
    <property type="entry name" value="PDZ_sf"/>
</dbReference>
<dbReference type="RefSeq" id="WP_145283970.1">
    <property type="nucleotide sequence ID" value="NZ_CP036291.1"/>
</dbReference>
<protein>
    <submittedName>
        <fullName evidence="1">Putative periplasmic serine endoprotease DegP-like</fullName>
        <ecNumber evidence="1">3.4.21.107</ecNumber>
    </submittedName>
</protein>
<keyword evidence="1" id="KW-0378">Hydrolase</keyword>
<name>A0A518DB77_9BACT</name>
<keyword evidence="1" id="KW-0645">Protease</keyword>
<evidence type="ECO:0000313" key="2">
    <source>
        <dbReference type="Proteomes" id="UP000317429"/>
    </source>
</evidence>
<dbReference type="GO" id="GO:0006508">
    <property type="term" value="P:proteolysis"/>
    <property type="evidence" value="ECO:0007669"/>
    <property type="project" value="UniProtKB-KW"/>
</dbReference>
<dbReference type="GO" id="GO:0004252">
    <property type="term" value="F:serine-type endopeptidase activity"/>
    <property type="evidence" value="ECO:0007669"/>
    <property type="project" value="InterPro"/>
</dbReference>
<sequence>MTYRALSSFFYGAVLIVTARECAARDADLYTAATAAAVRQVEPRVVQLRLVGGVSSIEGVPLGRAISGLLLSSDGWVVTTSFGFEDPPTAVIAVLTGGEQLALELVAVDYVLKIALLRPTEADRPGDDWLKPEASPLRVGQTVLAVGRSYNAHAPNVSRGVVSALGRLSARAVQVDASVSSANYGGPLVDLNGHILGLLTPLPAAGSDRMSAEWYDSGIGFAVPIDRVLKSVEILRAGHDRLPGALPFSIDSKNPLASSVTVAKVDDAAAPSLRVGDRLASIESTPVLNPTHALSLMAGFCNGEQACLKLERAGEIFETQVVAIQKKPVESDKKTPRAKIARGVDD</sequence>
<gene>
    <name evidence="1" type="primary">mucD_3</name>
    <name evidence="1" type="ORF">Pla175_21230</name>
</gene>
<dbReference type="Proteomes" id="UP000317429">
    <property type="component" value="Chromosome"/>
</dbReference>
<dbReference type="SUPFAM" id="SSF50156">
    <property type="entry name" value="PDZ domain-like"/>
    <property type="match status" value="1"/>
</dbReference>
<dbReference type="EC" id="3.4.21.107" evidence="1"/>
<accession>A0A518DB77</accession>
<dbReference type="PANTHER" id="PTHR43019">
    <property type="entry name" value="SERINE ENDOPROTEASE DEGS"/>
    <property type="match status" value="1"/>
</dbReference>